<evidence type="ECO:0000256" key="4">
    <source>
        <dbReference type="SAM" id="Phobius"/>
    </source>
</evidence>
<proteinExistence type="inferred from homology"/>
<feature type="transmembrane region" description="Helical" evidence="4">
    <location>
        <begin position="300"/>
        <end position="322"/>
    </location>
</feature>
<comment type="subcellular location">
    <subcellularLocation>
        <location evidence="1">Membrane</location>
        <topology evidence="1">Multi-pass membrane protein</topology>
    </subcellularLocation>
</comment>
<feature type="transmembrane region" description="Helical" evidence="4">
    <location>
        <begin position="52"/>
        <end position="74"/>
    </location>
</feature>
<dbReference type="InterPro" id="IPR050327">
    <property type="entry name" value="Proton-linked_MCT"/>
</dbReference>
<keyword evidence="4" id="KW-1133">Transmembrane helix</keyword>
<dbReference type="Proteomes" id="UP000813427">
    <property type="component" value="Unassembled WGS sequence"/>
</dbReference>
<feature type="transmembrane region" description="Helical" evidence="4">
    <location>
        <begin position="131"/>
        <end position="149"/>
    </location>
</feature>
<evidence type="ECO:0000313" key="6">
    <source>
        <dbReference type="Proteomes" id="UP000813427"/>
    </source>
</evidence>
<name>A0A8K0WIT6_9HYPO</name>
<keyword evidence="3" id="KW-0325">Glycoprotein</keyword>
<dbReference type="GO" id="GO:0022857">
    <property type="term" value="F:transmembrane transporter activity"/>
    <property type="evidence" value="ECO:0007669"/>
    <property type="project" value="InterPro"/>
</dbReference>
<keyword evidence="4" id="KW-0812">Transmembrane</keyword>
<reference evidence="5" key="1">
    <citation type="journal article" date="2021" name="Nat. Commun.">
        <title>Genetic determinants of endophytism in the Arabidopsis root mycobiome.</title>
        <authorList>
            <person name="Mesny F."/>
            <person name="Miyauchi S."/>
            <person name="Thiergart T."/>
            <person name="Pickel B."/>
            <person name="Atanasova L."/>
            <person name="Karlsson M."/>
            <person name="Huettel B."/>
            <person name="Barry K.W."/>
            <person name="Haridas S."/>
            <person name="Chen C."/>
            <person name="Bauer D."/>
            <person name="Andreopoulos W."/>
            <person name="Pangilinan J."/>
            <person name="LaButti K."/>
            <person name="Riley R."/>
            <person name="Lipzen A."/>
            <person name="Clum A."/>
            <person name="Drula E."/>
            <person name="Henrissat B."/>
            <person name="Kohler A."/>
            <person name="Grigoriev I.V."/>
            <person name="Martin F.M."/>
            <person name="Hacquard S."/>
        </authorList>
    </citation>
    <scope>NUCLEOTIDE SEQUENCE</scope>
    <source>
        <strain evidence="5">MPI-SDFR-AT-0068</strain>
    </source>
</reference>
<gene>
    <name evidence="5" type="ORF">BKA59DRAFT_506743</name>
</gene>
<dbReference type="Pfam" id="PF07690">
    <property type="entry name" value="MFS_1"/>
    <property type="match status" value="1"/>
</dbReference>
<feature type="transmembrane region" description="Helical" evidence="4">
    <location>
        <begin position="161"/>
        <end position="179"/>
    </location>
</feature>
<feature type="transmembrane region" description="Helical" evidence="4">
    <location>
        <begin position="329"/>
        <end position="350"/>
    </location>
</feature>
<evidence type="ECO:0000313" key="5">
    <source>
        <dbReference type="EMBL" id="KAH7263729.1"/>
    </source>
</evidence>
<dbReference type="PANTHER" id="PTHR11360">
    <property type="entry name" value="MONOCARBOXYLATE TRANSPORTER"/>
    <property type="match status" value="1"/>
</dbReference>
<evidence type="ECO:0000256" key="3">
    <source>
        <dbReference type="ARBA" id="ARBA00023180"/>
    </source>
</evidence>
<feature type="transmembrane region" description="Helical" evidence="4">
    <location>
        <begin position="266"/>
        <end position="288"/>
    </location>
</feature>
<comment type="similarity">
    <text evidence="2">Belongs to the major facilitator superfamily. Monocarboxylate porter (TC 2.A.1.13) family.</text>
</comment>
<sequence>MLSTPSIELQNPSTIWDHEAGQIASSNLEVEAQSPEYHTQFSLPPADGGKDAWLFLFASFLLEALVWGKSLPYLVRFPFSFGVFQSYYYTHEPFTGSAGIASIGTCAMGIMYFAFPIAVALQRLHPRIARWAPASGCLALSITLALSSFSQNVGHLILTQGVLYAFSGSLAYCPCMAWLEEWFVQRRSLAFGVMWSGSSMGGVVIPLLLDTLLQRFGFRTTLRIWAVSLLVLSLPAFFFVKPRIPASSVGATRLNIKIGFIYDRSFIIYQTANIIESLGFFLPAIYLPTYAQSVLHASPFLAAVTVMIVNAFSAFGIFIMGLMADKWHVTTCIFLSTIGAVLATFLLWGFAGQLAILYVFCVFYGLFAGAFSGTWPGVSRQIATSTRYGGTSSDDFSFDPVMITGFLIAGRGVGNIASGPLSEALFDAFGTQSSNTWGLGGYAAIIVFTGITAFGGGTSFIWKRLGWI</sequence>
<dbReference type="SUPFAM" id="SSF103473">
    <property type="entry name" value="MFS general substrate transporter"/>
    <property type="match status" value="1"/>
</dbReference>
<keyword evidence="4" id="KW-0472">Membrane</keyword>
<dbReference type="EMBL" id="JAGPXF010000001">
    <property type="protein sequence ID" value="KAH7263729.1"/>
    <property type="molecule type" value="Genomic_DNA"/>
</dbReference>
<feature type="transmembrane region" description="Helical" evidence="4">
    <location>
        <begin position="191"/>
        <end position="209"/>
    </location>
</feature>
<dbReference type="InterPro" id="IPR011701">
    <property type="entry name" value="MFS"/>
</dbReference>
<organism evidence="5 6">
    <name type="scientific">Fusarium tricinctum</name>
    <dbReference type="NCBI Taxonomy" id="61284"/>
    <lineage>
        <taxon>Eukaryota</taxon>
        <taxon>Fungi</taxon>
        <taxon>Dikarya</taxon>
        <taxon>Ascomycota</taxon>
        <taxon>Pezizomycotina</taxon>
        <taxon>Sordariomycetes</taxon>
        <taxon>Hypocreomycetidae</taxon>
        <taxon>Hypocreales</taxon>
        <taxon>Nectriaceae</taxon>
        <taxon>Fusarium</taxon>
        <taxon>Fusarium tricinctum species complex</taxon>
    </lineage>
</organism>
<accession>A0A8K0WIT6</accession>
<evidence type="ECO:0000256" key="2">
    <source>
        <dbReference type="ARBA" id="ARBA00006727"/>
    </source>
</evidence>
<dbReference type="AlphaFoldDB" id="A0A8K0WIT6"/>
<evidence type="ECO:0000256" key="1">
    <source>
        <dbReference type="ARBA" id="ARBA00004141"/>
    </source>
</evidence>
<dbReference type="InterPro" id="IPR036259">
    <property type="entry name" value="MFS_trans_sf"/>
</dbReference>
<comment type="caution">
    <text evidence="5">The sequence shown here is derived from an EMBL/GenBank/DDBJ whole genome shotgun (WGS) entry which is preliminary data.</text>
</comment>
<feature type="transmembrane region" description="Helical" evidence="4">
    <location>
        <begin position="356"/>
        <end position="375"/>
    </location>
</feature>
<dbReference type="GO" id="GO:0016020">
    <property type="term" value="C:membrane"/>
    <property type="evidence" value="ECO:0007669"/>
    <property type="project" value="UniProtKB-SubCell"/>
</dbReference>
<dbReference type="OrthoDB" id="2213137at2759"/>
<dbReference type="Gene3D" id="1.20.1250.20">
    <property type="entry name" value="MFS general substrate transporter like domains"/>
    <property type="match status" value="2"/>
</dbReference>
<keyword evidence="6" id="KW-1185">Reference proteome</keyword>
<feature type="transmembrane region" description="Helical" evidence="4">
    <location>
        <begin position="221"/>
        <end position="240"/>
    </location>
</feature>
<feature type="transmembrane region" description="Helical" evidence="4">
    <location>
        <begin position="94"/>
        <end position="119"/>
    </location>
</feature>
<feature type="transmembrane region" description="Helical" evidence="4">
    <location>
        <begin position="437"/>
        <end position="462"/>
    </location>
</feature>
<dbReference type="PANTHER" id="PTHR11360:SF287">
    <property type="entry name" value="MFS MONOCARBOXYLATE TRANSPORTER"/>
    <property type="match status" value="1"/>
</dbReference>
<protein>
    <submittedName>
        <fullName evidence="5">Major facilitator superfamily domain-containing protein</fullName>
    </submittedName>
</protein>